<evidence type="ECO:0000313" key="6">
    <source>
        <dbReference type="Proteomes" id="UP000325755"/>
    </source>
</evidence>
<evidence type="ECO:0000256" key="2">
    <source>
        <dbReference type="ARBA" id="ARBA00022801"/>
    </source>
</evidence>
<keyword evidence="6" id="KW-1185">Reference proteome</keyword>
<dbReference type="PANTHER" id="PTHR43736">
    <property type="entry name" value="ADP-RIBOSE PYROPHOSPHATASE"/>
    <property type="match status" value="1"/>
</dbReference>
<accession>A0A5Q0BN05</accession>
<dbReference type="InterPro" id="IPR020476">
    <property type="entry name" value="Nudix_hydrolase"/>
</dbReference>
<dbReference type="EMBL" id="CP044205">
    <property type="protein sequence ID" value="QFY44979.1"/>
    <property type="molecule type" value="Genomic_DNA"/>
</dbReference>
<evidence type="ECO:0000256" key="3">
    <source>
        <dbReference type="RuleBase" id="RU003476"/>
    </source>
</evidence>
<dbReference type="PROSITE" id="PS00893">
    <property type="entry name" value="NUDIX_BOX"/>
    <property type="match status" value="1"/>
</dbReference>
<dbReference type="InterPro" id="IPR020084">
    <property type="entry name" value="NUDIX_hydrolase_CS"/>
</dbReference>
<comment type="cofactor">
    <cofactor evidence="1">
        <name>Mg(2+)</name>
        <dbReference type="ChEBI" id="CHEBI:18420"/>
    </cofactor>
</comment>
<dbReference type="InterPro" id="IPR000086">
    <property type="entry name" value="NUDIX_hydrolase_dom"/>
</dbReference>
<dbReference type="Gene3D" id="3.90.79.10">
    <property type="entry name" value="Nucleoside Triphosphate Pyrophosphohydrolase"/>
    <property type="match status" value="1"/>
</dbReference>
<dbReference type="CDD" id="cd04673">
    <property type="entry name" value="NUDIX_ADPRase"/>
    <property type="match status" value="1"/>
</dbReference>
<feature type="domain" description="Nudix hydrolase" evidence="4">
    <location>
        <begin position="1"/>
        <end position="134"/>
    </location>
</feature>
<proteinExistence type="inferred from homology"/>
<dbReference type="SUPFAM" id="SSF55811">
    <property type="entry name" value="Nudix"/>
    <property type="match status" value="1"/>
</dbReference>
<dbReference type="PROSITE" id="PS51462">
    <property type="entry name" value="NUDIX"/>
    <property type="match status" value="1"/>
</dbReference>
<dbReference type="FunCoup" id="A0A5Q0BN05">
    <property type="interactions" value="119"/>
</dbReference>
<dbReference type="InterPro" id="IPR015797">
    <property type="entry name" value="NUDIX_hydrolase-like_dom_sf"/>
</dbReference>
<dbReference type="Proteomes" id="UP000325755">
    <property type="component" value="Chromosome"/>
</dbReference>
<evidence type="ECO:0000313" key="5">
    <source>
        <dbReference type="EMBL" id="QFY44979.1"/>
    </source>
</evidence>
<name>A0A5Q0BN05_9GAMM</name>
<evidence type="ECO:0000259" key="4">
    <source>
        <dbReference type="PROSITE" id="PS51462"/>
    </source>
</evidence>
<gene>
    <name evidence="5" type="ORF">F6R98_06910</name>
</gene>
<dbReference type="KEGG" id="mmob:F6R98_06910"/>
<organism evidence="5 6">
    <name type="scientific">Candidatus Methylospira mobilis</name>
    <dbReference type="NCBI Taxonomy" id="1808979"/>
    <lineage>
        <taxon>Bacteria</taxon>
        <taxon>Pseudomonadati</taxon>
        <taxon>Pseudomonadota</taxon>
        <taxon>Gammaproteobacteria</taxon>
        <taxon>Methylococcales</taxon>
        <taxon>Methylococcaceae</taxon>
        <taxon>Candidatus Methylospira</taxon>
    </lineage>
</organism>
<protein>
    <submittedName>
        <fullName evidence="5">NUDIX domain-containing protein</fullName>
    </submittedName>
</protein>
<dbReference type="PRINTS" id="PR00502">
    <property type="entry name" value="NUDIXFAMILY"/>
</dbReference>
<dbReference type="AlphaFoldDB" id="A0A5Q0BN05"/>
<dbReference type="GO" id="GO:0016787">
    <property type="term" value="F:hydrolase activity"/>
    <property type="evidence" value="ECO:0007669"/>
    <property type="project" value="UniProtKB-KW"/>
</dbReference>
<comment type="similarity">
    <text evidence="3">Belongs to the Nudix hydrolase family.</text>
</comment>
<dbReference type="OrthoDB" id="542521at2"/>
<dbReference type="PANTHER" id="PTHR43736:SF1">
    <property type="entry name" value="DIHYDRONEOPTERIN TRIPHOSPHATE DIPHOSPHATASE"/>
    <property type="match status" value="1"/>
</dbReference>
<keyword evidence="2 3" id="KW-0378">Hydrolase</keyword>
<sequence length="155" mass="16631">MPAIGVSGIVFNSSGKVLLIQRSKPPADGQWHPPGGKLEPGESLIEGCRREVFEETGLTVTPRSIAAVVERRMEGFHYVIIDFFADCMDDPEQARAGDDAAALAWVAPDEYGDYSLPVGLLPVLKTAYALWAGNAAGLFDTEGNGSDFVALEFQT</sequence>
<reference evidence="5 6" key="1">
    <citation type="submission" date="2019-09" db="EMBL/GenBank/DDBJ databases">
        <title>Ecophysiology of the spiral-shaped methanotroph Methylospira mobilis as revealed by the complete genome sequence.</title>
        <authorList>
            <person name="Oshkin I.Y."/>
            <person name="Dedysh S.N."/>
            <person name="Miroshnikov K."/>
            <person name="Danilova O.V."/>
            <person name="Hakobyan A."/>
            <person name="Liesack W."/>
        </authorList>
    </citation>
    <scope>NUCLEOTIDE SEQUENCE [LARGE SCALE GENOMIC DNA]</scope>
    <source>
        <strain evidence="5 6">Shm1</strain>
    </source>
</reference>
<dbReference type="InParanoid" id="A0A5Q0BN05"/>
<evidence type="ECO:0000256" key="1">
    <source>
        <dbReference type="ARBA" id="ARBA00001946"/>
    </source>
</evidence>
<dbReference type="Pfam" id="PF00293">
    <property type="entry name" value="NUDIX"/>
    <property type="match status" value="1"/>
</dbReference>